<gene>
    <name evidence="2" type="ORF">WS90_35310</name>
</gene>
<organism evidence="2 3">
    <name type="scientific">Burkholderia cepacia</name>
    <name type="common">Pseudomonas cepacia</name>
    <dbReference type="NCBI Taxonomy" id="292"/>
    <lineage>
        <taxon>Bacteria</taxon>
        <taxon>Pseudomonadati</taxon>
        <taxon>Pseudomonadota</taxon>
        <taxon>Betaproteobacteria</taxon>
        <taxon>Burkholderiales</taxon>
        <taxon>Burkholderiaceae</taxon>
        <taxon>Burkholderia</taxon>
        <taxon>Burkholderia cepacia complex</taxon>
    </lineage>
</organism>
<dbReference type="Proteomes" id="UP000069001">
    <property type="component" value="Unassembled WGS sequence"/>
</dbReference>
<sequence length="157" mass="18312">MRTAALARFDIQAEQTHDRVRVVMKSIQKEMAGNEGIYPYNKGKVSMAEVARRAKIHPITFHKPRYRDLGMEVKAWLEALKHGAIVGRGRVRKELGTRIREWKQLYEDLLEAHRVSETDLAHANAQLEEALRENEELRRRVADFTRQKVVPLRTTKE</sequence>
<reference evidence="2 3" key="1">
    <citation type="submission" date="2015-11" db="EMBL/GenBank/DDBJ databases">
        <title>Expanding the genomic diversity of Burkholderia species for the development of highly accurate diagnostics.</title>
        <authorList>
            <person name="Sahl J."/>
            <person name="Keim P."/>
            <person name="Wagner D."/>
        </authorList>
    </citation>
    <scope>NUCLEOTIDE SEQUENCE [LARGE SCALE GENOMIC DNA]</scope>
    <source>
        <strain evidence="2 3">MSMB1302</strain>
    </source>
</reference>
<evidence type="ECO:0000256" key="1">
    <source>
        <dbReference type="SAM" id="Coils"/>
    </source>
</evidence>
<keyword evidence="1" id="KW-0175">Coiled coil</keyword>
<dbReference type="AlphaFoldDB" id="A0A103Z2F8"/>
<dbReference type="EMBL" id="LOYH01000108">
    <property type="protein sequence ID" value="KVK72160.1"/>
    <property type="molecule type" value="Genomic_DNA"/>
</dbReference>
<proteinExistence type="predicted"/>
<comment type="caution">
    <text evidence="2">The sequence shown here is derived from an EMBL/GenBank/DDBJ whole genome shotgun (WGS) entry which is preliminary data.</text>
</comment>
<evidence type="ECO:0000313" key="3">
    <source>
        <dbReference type="Proteomes" id="UP000069001"/>
    </source>
</evidence>
<name>A0A103Z2F8_BURCE</name>
<protein>
    <submittedName>
        <fullName evidence="2">Uncharacterized protein</fullName>
    </submittedName>
</protein>
<evidence type="ECO:0000313" key="2">
    <source>
        <dbReference type="EMBL" id="KVK72160.1"/>
    </source>
</evidence>
<feature type="coiled-coil region" evidence="1">
    <location>
        <begin position="92"/>
        <end position="147"/>
    </location>
</feature>
<accession>A0A103Z2F8</accession>